<feature type="non-terminal residue" evidence="6">
    <location>
        <position position="177"/>
    </location>
</feature>
<keyword evidence="4 5" id="KW-0456">Lyase</keyword>
<dbReference type="GO" id="GO:0019752">
    <property type="term" value="P:carboxylic acid metabolic process"/>
    <property type="evidence" value="ECO:0007669"/>
    <property type="project" value="InterPro"/>
</dbReference>
<dbReference type="EMBL" id="JANBUO010002872">
    <property type="protein sequence ID" value="KAJ2793525.1"/>
    <property type="molecule type" value="Genomic_DNA"/>
</dbReference>
<evidence type="ECO:0000256" key="1">
    <source>
        <dbReference type="ARBA" id="ARBA00001933"/>
    </source>
</evidence>
<evidence type="ECO:0000256" key="4">
    <source>
        <dbReference type="ARBA" id="ARBA00023239"/>
    </source>
</evidence>
<keyword evidence="2" id="KW-0210">Decarboxylase</keyword>
<organism evidence="6 7">
    <name type="scientific">Coemansia guatemalensis</name>
    <dbReference type="NCBI Taxonomy" id="2761395"/>
    <lineage>
        <taxon>Eukaryota</taxon>
        <taxon>Fungi</taxon>
        <taxon>Fungi incertae sedis</taxon>
        <taxon>Zoopagomycota</taxon>
        <taxon>Kickxellomycotina</taxon>
        <taxon>Kickxellomycetes</taxon>
        <taxon>Kickxellales</taxon>
        <taxon>Kickxellaceae</taxon>
        <taxon>Coemansia</taxon>
    </lineage>
</organism>
<dbReference type="AlphaFoldDB" id="A0A9W8HMN6"/>
<dbReference type="OrthoDB" id="639767at2759"/>
<evidence type="ECO:0000256" key="2">
    <source>
        <dbReference type="ARBA" id="ARBA00022793"/>
    </source>
</evidence>
<comment type="similarity">
    <text evidence="5">Belongs to the group II decarboxylase family.</text>
</comment>
<protein>
    <submittedName>
        <fullName evidence="6">Uncharacterized protein</fullName>
    </submittedName>
</protein>
<dbReference type="Gene3D" id="1.20.1340.10">
    <property type="entry name" value="dopa decarboxylase, N-terminal domain"/>
    <property type="match status" value="1"/>
</dbReference>
<dbReference type="Pfam" id="PF00282">
    <property type="entry name" value="Pyridoxal_deC"/>
    <property type="match status" value="1"/>
</dbReference>
<dbReference type="PANTHER" id="PTHR11999">
    <property type="entry name" value="GROUP II PYRIDOXAL-5-PHOSPHATE DECARBOXYLASE"/>
    <property type="match status" value="1"/>
</dbReference>
<dbReference type="PANTHER" id="PTHR11999:SF70">
    <property type="entry name" value="MIP05841P"/>
    <property type="match status" value="1"/>
</dbReference>
<dbReference type="Proteomes" id="UP001140094">
    <property type="component" value="Unassembled WGS sequence"/>
</dbReference>
<dbReference type="GO" id="GO:0016831">
    <property type="term" value="F:carboxy-lyase activity"/>
    <property type="evidence" value="ECO:0007669"/>
    <property type="project" value="UniProtKB-KW"/>
</dbReference>
<dbReference type="GO" id="GO:0005737">
    <property type="term" value="C:cytoplasm"/>
    <property type="evidence" value="ECO:0007669"/>
    <property type="project" value="TreeGrafter"/>
</dbReference>
<dbReference type="InterPro" id="IPR015421">
    <property type="entry name" value="PyrdxlP-dep_Trfase_major"/>
</dbReference>
<sequence length="177" mass="19417">MNAAQFRKHGKEVIDAIADYYENLDNISPVPKVKPGYLSGIVPNEAPEDPELFEDLMADIETKIMPGMTHWQSGNFFAWFSASSSFPAILGDMYSSMFNIIGFSWISSPAATELETVAMDWLGKLLGLDKRFLAVNEDGTENKGGGSIQTTASGALVTIIAAARDRMLNFLTEQRDV</sequence>
<dbReference type="SUPFAM" id="SSF53383">
    <property type="entry name" value="PLP-dependent transferases"/>
    <property type="match status" value="1"/>
</dbReference>
<reference evidence="6" key="1">
    <citation type="submission" date="2022-07" db="EMBL/GenBank/DDBJ databases">
        <title>Phylogenomic reconstructions and comparative analyses of Kickxellomycotina fungi.</title>
        <authorList>
            <person name="Reynolds N.K."/>
            <person name="Stajich J.E."/>
            <person name="Barry K."/>
            <person name="Grigoriev I.V."/>
            <person name="Crous P."/>
            <person name="Smith M.E."/>
        </authorList>
    </citation>
    <scope>NUCLEOTIDE SEQUENCE</scope>
    <source>
        <strain evidence="6">NRRL 1565</strain>
    </source>
</reference>
<keyword evidence="7" id="KW-1185">Reference proteome</keyword>
<evidence type="ECO:0000256" key="5">
    <source>
        <dbReference type="RuleBase" id="RU000382"/>
    </source>
</evidence>
<comment type="cofactor">
    <cofactor evidence="1 5">
        <name>pyridoxal 5'-phosphate</name>
        <dbReference type="ChEBI" id="CHEBI:597326"/>
    </cofactor>
</comment>
<evidence type="ECO:0000256" key="3">
    <source>
        <dbReference type="ARBA" id="ARBA00022898"/>
    </source>
</evidence>
<dbReference type="InterPro" id="IPR002129">
    <property type="entry name" value="PyrdxlP-dep_de-COase"/>
</dbReference>
<dbReference type="InterPro" id="IPR015424">
    <property type="entry name" value="PyrdxlP-dep_Trfase"/>
</dbReference>
<dbReference type="PRINTS" id="PR00800">
    <property type="entry name" value="YHDCRBOXLASE"/>
</dbReference>
<evidence type="ECO:0000313" key="6">
    <source>
        <dbReference type="EMBL" id="KAJ2793525.1"/>
    </source>
</evidence>
<dbReference type="GO" id="GO:0006520">
    <property type="term" value="P:amino acid metabolic process"/>
    <property type="evidence" value="ECO:0007669"/>
    <property type="project" value="InterPro"/>
</dbReference>
<keyword evidence="3 5" id="KW-0663">Pyridoxal phosphate</keyword>
<dbReference type="GO" id="GO:0030170">
    <property type="term" value="F:pyridoxal phosphate binding"/>
    <property type="evidence" value="ECO:0007669"/>
    <property type="project" value="InterPro"/>
</dbReference>
<gene>
    <name evidence="6" type="ORF">H4R20_006515</name>
</gene>
<dbReference type="InterPro" id="IPR010977">
    <property type="entry name" value="Aromatic_deC"/>
</dbReference>
<accession>A0A9W8HMN6</accession>
<name>A0A9W8HMN6_9FUNG</name>
<proteinExistence type="inferred from homology"/>
<evidence type="ECO:0000313" key="7">
    <source>
        <dbReference type="Proteomes" id="UP001140094"/>
    </source>
</evidence>
<dbReference type="Gene3D" id="3.40.640.10">
    <property type="entry name" value="Type I PLP-dependent aspartate aminotransferase-like (Major domain)"/>
    <property type="match status" value="1"/>
</dbReference>
<comment type="caution">
    <text evidence="6">The sequence shown here is derived from an EMBL/GenBank/DDBJ whole genome shotgun (WGS) entry which is preliminary data.</text>
</comment>